<accession>A0A6P1W8J1</accession>
<dbReference type="SUPFAM" id="SSF54427">
    <property type="entry name" value="NTF2-like"/>
    <property type="match status" value="1"/>
</dbReference>
<proteinExistence type="predicted"/>
<keyword evidence="4" id="KW-1185">Reference proteome</keyword>
<dbReference type="Gene3D" id="3.10.450.50">
    <property type="match status" value="1"/>
</dbReference>
<dbReference type="Proteomes" id="UP000464577">
    <property type="component" value="Chromosome"/>
</dbReference>
<dbReference type="Pfam" id="PF14534">
    <property type="entry name" value="DUF4440"/>
    <property type="match status" value="1"/>
</dbReference>
<keyword evidence="1" id="KW-0732">Signal</keyword>
<evidence type="ECO:0000256" key="1">
    <source>
        <dbReference type="SAM" id="SignalP"/>
    </source>
</evidence>
<dbReference type="InterPro" id="IPR032710">
    <property type="entry name" value="NTF2-like_dom_sf"/>
</dbReference>
<dbReference type="KEGG" id="senf:GJR95_36725"/>
<protein>
    <submittedName>
        <fullName evidence="3">DUF4440 domain-containing protein</fullName>
    </submittedName>
</protein>
<feature type="signal peptide" evidence="1">
    <location>
        <begin position="1"/>
        <end position="35"/>
    </location>
</feature>
<dbReference type="InterPro" id="IPR027843">
    <property type="entry name" value="DUF4440"/>
</dbReference>
<evidence type="ECO:0000313" key="4">
    <source>
        <dbReference type="Proteomes" id="UP000464577"/>
    </source>
</evidence>
<gene>
    <name evidence="3" type="ORF">GJR95_36725</name>
</gene>
<feature type="chain" id="PRO_5026914870" evidence="1">
    <location>
        <begin position="36"/>
        <end position="163"/>
    </location>
</feature>
<organism evidence="3 4">
    <name type="scientific">Spirosoma endbachense</name>
    <dbReference type="NCBI Taxonomy" id="2666025"/>
    <lineage>
        <taxon>Bacteria</taxon>
        <taxon>Pseudomonadati</taxon>
        <taxon>Bacteroidota</taxon>
        <taxon>Cytophagia</taxon>
        <taxon>Cytophagales</taxon>
        <taxon>Cytophagaceae</taxon>
        <taxon>Spirosoma</taxon>
    </lineage>
</organism>
<reference evidence="3 4" key="1">
    <citation type="submission" date="2019-11" db="EMBL/GenBank/DDBJ databases">
        <title>Spirosoma endbachense sp. nov., isolated from a natural salt meadow.</title>
        <authorList>
            <person name="Rojas J."/>
            <person name="Ambika Manirajan B."/>
            <person name="Ratering S."/>
            <person name="Suarez C."/>
            <person name="Geissler-Plaum R."/>
            <person name="Schnell S."/>
        </authorList>
    </citation>
    <scope>NUCLEOTIDE SEQUENCE [LARGE SCALE GENOMIC DNA]</scope>
    <source>
        <strain evidence="3 4">I-24</strain>
    </source>
</reference>
<feature type="domain" description="DUF4440" evidence="2">
    <location>
        <begin position="44"/>
        <end position="153"/>
    </location>
</feature>
<name>A0A6P1W8J1_9BACT</name>
<sequence>MYLQHSIFTNQTLTMKMRFLLLVFLVTSIPFLACAQSAEETAVRKVSALEVTAFLSNDTASLAKLWSPNYVVMNPFNKIVSFNEIKVLMRNAKINQIRFDRIIEKITINQNLAIEMGQEIPDEKSAVSGVPKSVTSPRRFTNIWQNSNGSWQLIARQATNVSQ</sequence>
<dbReference type="EMBL" id="CP045997">
    <property type="protein sequence ID" value="QHW00231.1"/>
    <property type="molecule type" value="Genomic_DNA"/>
</dbReference>
<evidence type="ECO:0000313" key="3">
    <source>
        <dbReference type="EMBL" id="QHW00231.1"/>
    </source>
</evidence>
<dbReference type="AlphaFoldDB" id="A0A6P1W8J1"/>
<evidence type="ECO:0000259" key="2">
    <source>
        <dbReference type="Pfam" id="PF14534"/>
    </source>
</evidence>